<evidence type="ECO:0000256" key="6">
    <source>
        <dbReference type="ARBA" id="ARBA00023136"/>
    </source>
</evidence>
<evidence type="ECO:0000313" key="12">
    <source>
        <dbReference type="EMBL" id="UQY43101.1"/>
    </source>
</evidence>
<feature type="transmembrane region" description="Helical" evidence="8">
    <location>
        <begin position="7"/>
        <end position="26"/>
    </location>
</feature>
<dbReference type="GO" id="GO:0051301">
    <property type="term" value="P:cell division"/>
    <property type="evidence" value="ECO:0007669"/>
    <property type="project" value="UniProtKB-KW"/>
</dbReference>
<keyword evidence="5 8" id="KW-1133">Transmembrane helix</keyword>
<proteinExistence type="inferred from homology"/>
<comment type="function">
    <text evidence="8 9">Essential cell division protein that stabilizes the FtsZ protofilaments by cross-linking them and that serves as a cytoplasmic membrane anchor for the Z ring. Also required for the recruitment to the septal ring of downstream cell division proteins.</text>
</comment>
<accession>A0ABY4R4I2</accession>
<organism evidence="12 13">
    <name type="scientific">Mixta hanseatica</name>
    <dbReference type="NCBI Taxonomy" id="2872648"/>
    <lineage>
        <taxon>Bacteria</taxon>
        <taxon>Pseudomonadati</taxon>
        <taxon>Pseudomonadota</taxon>
        <taxon>Gammaproteobacteria</taxon>
        <taxon>Enterobacterales</taxon>
        <taxon>Erwiniaceae</taxon>
        <taxon>Mixta</taxon>
    </lineage>
</organism>
<feature type="compositionally biased region" description="Low complexity" evidence="10">
    <location>
        <begin position="160"/>
        <end position="170"/>
    </location>
</feature>
<dbReference type="SUPFAM" id="SSF64383">
    <property type="entry name" value="Cell-division protein ZipA, C-terminal domain"/>
    <property type="match status" value="1"/>
</dbReference>
<evidence type="ECO:0000256" key="10">
    <source>
        <dbReference type="SAM" id="MobiDB-lite"/>
    </source>
</evidence>
<evidence type="ECO:0000256" key="8">
    <source>
        <dbReference type="HAMAP-Rule" id="MF_00509"/>
    </source>
</evidence>
<dbReference type="Pfam" id="PF04354">
    <property type="entry name" value="ZipA_C"/>
    <property type="match status" value="1"/>
</dbReference>
<keyword evidence="13" id="KW-1185">Reference proteome</keyword>
<reference evidence="12" key="1">
    <citation type="submission" date="2021-09" db="EMBL/GenBank/DDBJ databases">
        <title>First case of bloodstream infection caused by Mixta hanseatica sp. nov., a member of the Erwiniaceae family.</title>
        <authorList>
            <person name="Both A."/>
            <person name="Huang J."/>
            <person name="Wenzel P."/>
            <person name="Aepfelbacher M."/>
            <person name="Rohde H."/>
            <person name="Christner M."/>
            <person name="Hentschke M."/>
        </authorList>
    </citation>
    <scope>NUCLEOTIDE SEQUENCE</scope>
    <source>
        <strain evidence="12">X22927</strain>
    </source>
</reference>
<protein>
    <recommendedName>
        <fullName evidence="8 9">Cell division protein ZipA</fullName>
    </recommendedName>
</protein>
<dbReference type="EMBL" id="CP082904">
    <property type="protein sequence ID" value="UQY43101.1"/>
    <property type="molecule type" value="Genomic_DNA"/>
</dbReference>
<evidence type="ECO:0000256" key="4">
    <source>
        <dbReference type="ARBA" id="ARBA00022692"/>
    </source>
</evidence>
<dbReference type="SMART" id="SM00771">
    <property type="entry name" value="ZipA_C"/>
    <property type="match status" value="1"/>
</dbReference>
<keyword evidence="6 8" id="KW-0472">Membrane</keyword>
<evidence type="ECO:0000313" key="13">
    <source>
        <dbReference type="Proteomes" id="UP001056635"/>
    </source>
</evidence>
<feature type="compositionally biased region" description="Pro residues" evidence="10">
    <location>
        <begin position="143"/>
        <end position="159"/>
    </location>
</feature>
<dbReference type="Proteomes" id="UP001056635">
    <property type="component" value="Chromosome"/>
</dbReference>
<keyword evidence="7 8" id="KW-0131">Cell cycle</keyword>
<dbReference type="InterPro" id="IPR011919">
    <property type="entry name" value="Cell_div_ZipA"/>
</dbReference>
<dbReference type="RefSeq" id="WP_249891795.1">
    <property type="nucleotide sequence ID" value="NZ_CP082904.1"/>
</dbReference>
<feature type="region of interest" description="Disordered" evidence="10">
    <location>
        <begin position="191"/>
        <end position="211"/>
    </location>
</feature>
<dbReference type="NCBIfam" id="TIGR02205">
    <property type="entry name" value="septum_zipA"/>
    <property type="match status" value="1"/>
</dbReference>
<comment type="subcellular location">
    <subcellularLocation>
        <location evidence="8">Cell inner membrane</location>
        <topology evidence="8">Single-pass type I membrane protein</topology>
    </subcellularLocation>
    <text evidence="8">Localizes to the Z ring in an FtsZ-dependent manner.</text>
</comment>
<evidence type="ECO:0000259" key="11">
    <source>
        <dbReference type="SMART" id="SM00771"/>
    </source>
</evidence>
<evidence type="ECO:0000256" key="7">
    <source>
        <dbReference type="ARBA" id="ARBA00023306"/>
    </source>
</evidence>
<comment type="similarity">
    <text evidence="8 9">Belongs to the ZipA family.</text>
</comment>
<dbReference type="HAMAP" id="MF_00509">
    <property type="entry name" value="ZipA"/>
    <property type="match status" value="1"/>
</dbReference>
<dbReference type="InterPro" id="IPR036765">
    <property type="entry name" value="ZipA_FtsZ-bd_C_sf"/>
</dbReference>
<dbReference type="PANTHER" id="PTHR38685">
    <property type="entry name" value="CELL DIVISION PROTEIN ZIPA"/>
    <property type="match status" value="1"/>
</dbReference>
<evidence type="ECO:0000256" key="3">
    <source>
        <dbReference type="ARBA" id="ARBA00022618"/>
    </source>
</evidence>
<dbReference type="InterPro" id="IPR007449">
    <property type="entry name" value="ZipA_FtsZ-bd_C"/>
</dbReference>
<evidence type="ECO:0000256" key="1">
    <source>
        <dbReference type="ARBA" id="ARBA00022475"/>
    </source>
</evidence>
<feature type="region of interest" description="Disordered" evidence="10">
    <location>
        <begin position="32"/>
        <end position="179"/>
    </location>
</feature>
<keyword evidence="3 8" id="KW-0132">Cell division</keyword>
<sequence length="351" mass="38456">MMQDLRLILIVVGAIAIIALLLHGLWTSRKERSSVFRDRPHKRLKQDQEDSLTEEDTNGVGDVRVRRTPAKSSHNEPSFDGFTAEDEEPAPRPAARKPQPTRSSVPVAPQPERDPLFDGAPSDAADRDAFEPRPSDERQPAAPRAPQPVEPRAPQPAPARQPEAPLQQPADPLLDDEPQWLDDEPVMTAESDAPVAPAAAEPAAQPREEARRKETVLVLHVTAHAGGELNGESLLQGILQAGFQFGEMNIFHRHLSPAGSGPVLFSLANMVKPGSFNPDAMSDFSTPGISIFMMVPSYGDPHQNFKLMLQSAQRIADDVGGVVLDDERRMMTPQKLETYKARIRDVVDANA</sequence>
<dbReference type="Gene3D" id="3.30.1400.10">
    <property type="entry name" value="ZipA, C-terminal FtsZ-binding domain"/>
    <property type="match status" value="1"/>
</dbReference>
<feature type="compositionally biased region" description="Basic and acidic residues" evidence="10">
    <location>
        <begin position="124"/>
        <end position="139"/>
    </location>
</feature>
<keyword evidence="4 8" id="KW-0812">Transmembrane</keyword>
<keyword evidence="1 8" id="KW-1003">Cell membrane</keyword>
<evidence type="ECO:0000256" key="2">
    <source>
        <dbReference type="ARBA" id="ARBA00022519"/>
    </source>
</evidence>
<evidence type="ECO:0000256" key="9">
    <source>
        <dbReference type="RuleBase" id="RU003612"/>
    </source>
</evidence>
<comment type="subunit">
    <text evidence="8">Interacts with FtsZ via their C-terminal domains.</text>
</comment>
<dbReference type="PANTHER" id="PTHR38685:SF1">
    <property type="entry name" value="CELL DIVISION PROTEIN ZIPA"/>
    <property type="match status" value="1"/>
</dbReference>
<name>A0ABY4R4I2_9GAMM</name>
<feature type="domain" description="ZipA C-terminal FtsZ-binding" evidence="11">
    <location>
        <begin position="213"/>
        <end position="343"/>
    </location>
</feature>
<keyword evidence="2 8" id="KW-0997">Cell inner membrane</keyword>
<feature type="compositionally biased region" description="Low complexity" evidence="10">
    <location>
        <begin position="191"/>
        <end position="205"/>
    </location>
</feature>
<gene>
    <name evidence="8 12" type="primary">zipA</name>
    <name evidence="12" type="ORF">K6958_14510</name>
</gene>
<dbReference type="CDD" id="cd00231">
    <property type="entry name" value="ZipA"/>
    <property type="match status" value="1"/>
</dbReference>
<evidence type="ECO:0000256" key="5">
    <source>
        <dbReference type="ARBA" id="ARBA00022989"/>
    </source>
</evidence>